<keyword evidence="3 8" id="KW-0641">Proline biosynthesis</keyword>
<comment type="similarity">
    <text evidence="8">Belongs to the glutamate 5-kinase family.</text>
</comment>
<protein>
    <recommendedName>
        <fullName evidence="8">Glutamate 5-kinase</fullName>
        <ecNumber evidence="8">2.7.2.11</ecNumber>
    </recommendedName>
    <alternativeName>
        <fullName evidence="8">Gamma-glutamyl kinase</fullName>
        <shortName evidence="8">GK</shortName>
    </alternativeName>
</protein>
<evidence type="ECO:0000313" key="11">
    <source>
        <dbReference type="Proteomes" id="UP000719942"/>
    </source>
</evidence>
<feature type="binding site" evidence="8">
    <location>
        <position position="140"/>
    </location>
    <ligand>
        <name>substrate</name>
    </ligand>
</feature>
<comment type="function">
    <text evidence="8">Catalyzes the transfer of a phosphate group to glutamate to form L-glutamate 5-phosphate.</text>
</comment>
<dbReference type="Proteomes" id="UP000719942">
    <property type="component" value="Unassembled WGS sequence"/>
</dbReference>
<comment type="catalytic activity">
    <reaction evidence="8">
        <text>L-glutamate + ATP = L-glutamyl 5-phosphate + ADP</text>
        <dbReference type="Rhea" id="RHEA:14877"/>
        <dbReference type="ChEBI" id="CHEBI:29985"/>
        <dbReference type="ChEBI" id="CHEBI:30616"/>
        <dbReference type="ChEBI" id="CHEBI:58274"/>
        <dbReference type="ChEBI" id="CHEBI:456216"/>
        <dbReference type="EC" id="2.7.2.11"/>
    </reaction>
</comment>
<keyword evidence="6 8" id="KW-0418">Kinase</keyword>
<gene>
    <name evidence="8 10" type="primary">proB</name>
    <name evidence="10" type="ORF">J5W02_08525</name>
</gene>
<proteinExistence type="inferred from homology"/>
<keyword evidence="4 8" id="KW-0808">Transferase</keyword>
<dbReference type="InterPro" id="IPR001057">
    <property type="entry name" value="Glu/AcGlu_kinase"/>
</dbReference>
<evidence type="ECO:0000256" key="7">
    <source>
        <dbReference type="ARBA" id="ARBA00022840"/>
    </source>
</evidence>
<feature type="binding site" evidence="8">
    <location>
        <begin position="175"/>
        <end position="176"/>
    </location>
    <ligand>
        <name>ATP</name>
        <dbReference type="ChEBI" id="CHEBI:30616"/>
    </ligand>
</feature>
<dbReference type="Gene3D" id="3.40.1160.10">
    <property type="entry name" value="Acetylglutamate kinase-like"/>
    <property type="match status" value="1"/>
</dbReference>
<dbReference type="InterPro" id="IPR011529">
    <property type="entry name" value="Glu_5kinase"/>
</dbReference>
<dbReference type="EC" id="2.7.2.11" evidence="8"/>
<feature type="binding site" evidence="8">
    <location>
        <begin position="217"/>
        <end position="223"/>
    </location>
    <ligand>
        <name>ATP</name>
        <dbReference type="ChEBI" id="CHEBI:30616"/>
    </ligand>
</feature>
<dbReference type="EMBL" id="JAGFNZ010000002">
    <property type="protein sequence ID" value="MBW7572860.1"/>
    <property type="molecule type" value="Genomic_DNA"/>
</dbReference>
<sequence>MSAVTQAKRIVVKVGTSTLTYENGKLNLRRMETLCKVLSDLQNSGREIILVTSGAIGVGVGKLGLPERPQETEKKQAVAAVGQCELMFMYDKLFGEYNRTVAQVLLTGDVVANEHNKKNTQNTFSELIKMDIIPVVNENDSVAIDELVGNNFGDNDTLSATVAVLTNADLLIILTDIDGLYDANPRVDPAAKRIPYVAQVTDEIRALAGGTGSNRGTGGMSTKVSAAAIANEAGIPCCVMSGADPKTLYQLFDGVQIGTLFGTGKQ</sequence>
<dbReference type="InterPro" id="IPR001048">
    <property type="entry name" value="Asp/Glu/Uridylate_kinase"/>
</dbReference>
<reference evidence="10 11" key="1">
    <citation type="submission" date="2021-03" db="EMBL/GenBank/DDBJ databases">
        <title>Caproiciproducens sp. nov. isolated from feces of cow.</title>
        <authorList>
            <person name="Choi J.-Y."/>
        </authorList>
    </citation>
    <scope>NUCLEOTIDE SEQUENCE [LARGE SCALE GENOMIC DNA]</scope>
    <source>
        <strain evidence="10 11">AGMB10547</strain>
    </source>
</reference>
<keyword evidence="5 8" id="KW-0547">Nucleotide-binding</keyword>
<accession>A0ABS7DNI5</accession>
<keyword evidence="2 8" id="KW-0028">Amino-acid biosynthesis</keyword>
<dbReference type="PROSITE" id="PS00902">
    <property type="entry name" value="GLUTAMATE_5_KINASE"/>
    <property type="match status" value="1"/>
</dbReference>
<evidence type="ECO:0000256" key="8">
    <source>
        <dbReference type="HAMAP-Rule" id="MF_00456"/>
    </source>
</evidence>
<keyword evidence="1 8" id="KW-0963">Cytoplasm</keyword>
<dbReference type="SUPFAM" id="SSF53633">
    <property type="entry name" value="Carbamate kinase-like"/>
    <property type="match status" value="1"/>
</dbReference>
<evidence type="ECO:0000313" key="10">
    <source>
        <dbReference type="EMBL" id="MBW7572860.1"/>
    </source>
</evidence>
<dbReference type="CDD" id="cd04242">
    <property type="entry name" value="AAK_G5K_ProB"/>
    <property type="match status" value="1"/>
</dbReference>
<evidence type="ECO:0000259" key="9">
    <source>
        <dbReference type="Pfam" id="PF00696"/>
    </source>
</evidence>
<comment type="subcellular location">
    <subcellularLocation>
        <location evidence="8">Cytoplasm</location>
    </subcellularLocation>
</comment>
<comment type="pathway">
    <text evidence="8">Amino-acid biosynthesis; L-proline biosynthesis; L-glutamate 5-semialdehyde from L-glutamate: step 1/2.</text>
</comment>
<dbReference type="GO" id="GO:0004349">
    <property type="term" value="F:glutamate 5-kinase activity"/>
    <property type="evidence" value="ECO:0007669"/>
    <property type="project" value="UniProtKB-EC"/>
</dbReference>
<comment type="caution">
    <text evidence="10">The sequence shown here is derived from an EMBL/GenBank/DDBJ whole genome shotgun (WGS) entry which is preliminary data.</text>
</comment>
<dbReference type="HAMAP" id="MF_00456">
    <property type="entry name" value="ProB"/>
    <property type="match status" value="1"/>
</dbReference>
<name>A0ABS7DNI5_9FIRM</name>
<organism evidence="10 11">
    <name type="scientific">Caproiciproducens faecalis</name>
    <dbReference type="NCBI Taxonomy" id="2820301"/>
    <lineage>
        <taxon>Bacteria</taxon>
        <taxon>Bacillati</taxon>
        <taxon>Bacillota</taxon>
        <taxon>Clostridia</taxon>
        <taxon>Eubacteriales</taxon>
        <taxon>Acutalibacteraceae</taxon>
        <taxon>Caproiciproducens</taxon>
    </lineage>
</organism>
<keyword evidence="11" id="KW-1185">Reference proteome</keyword>
<feature type="binding site" evidence="8">
    <location>
        <position position="53"/>
    </location>
    <ligand>
        <name>substrate</name>
    </ligand>
</feature>
<evidence type="ECO:0000256" key="5">
    <source>
        <dbReference type="ARBA" id="ARBA00022741"/>
    </source>
</evidence>
<feature type="binding site" evidence="8">
    <location>
        <position position="155"/>
    </location>
    <ligand>
        <name>substrate</name>
    </ligand>
</feature>
<evidence type="ECO:0000256" key="6">
    <source>
        <dbReference type="ARBA" id="ARBA00022777"/>
    </source>
</evidence>
<evidence type="ECO:0000256" key="1">
    <source>
        <dbReference type="ARBA" id="ARBA00022490"/>
    </source>
</evidence>
<dbReference type="NCBIfam" id="TIGR01027">
    <property type="entry name" value="proB"/>
    <property type="match status" value="1"/>
</dbReference>
<feature type="domain" description="Aspartate/glutamate/uridylate kinase" evidence="9">
    <location>
        <begin position="8"/>
        <end position="241"/>
    </location>
</feature>
<dbReference type="Pfam" id="PF00696">
    <property type="entry name" value="AA_kinase"/>
    <property type="match status" value="1"/>
</dbReference>
<dbReference type="InterPro" id="IPR036393">
    <property type="entry name" value="AceGlu_kinase-like_sf"/>
</dbReference>
<dbReference type="PANTHER" id="PTHR43654">
    <property type="entry name" value="GLUTAMATE 5-KINASE"/>
    <property type="match status" value="1"/>
</dbReference>
<dbReference type="InterPro" id="IPR005715">
    <property type="entry name" value="Glu_5kinase/COase_Synthase"/>
</dbReference>
<evidence type="ECO:0000256" key="3">
    <source>
        <dbReference type="ARBA" id="ARBA00022650"/>
    </source>
</evidence>
<evidence type="ECO:0000256" key="4">
    <source>
        <dbReference type="ARBA" id="ARBA00022679"/>
    </source>
</evidence>
<dbReference type="RefSeq" id="WP_219965234.1">
    <property type="nucleotide sequence ID" value="NZ_JAGFNZ010000002.1"/>
</dbReference>
<dbReference type="InterPro" id="IPR019797">
    <property type="entry name" value="Glutamate_5-kinase_CS"/>
</dbReference>
<dbReference type="InterPro" id="IPR041739">
    <property type="entry name" value="G5K_ProB"/>
</dbReference>
<feature type="binding site" evidence="8">
    <location>
        <position position="13"/>
    </location>
    <ligand>
        <name>ATP</name>
        <dbReference type="ChEBI" id="CHEBI:30616"/>
    </ligand>
</feature>
<dbReference type="PANTHER" id="PTHR43654:SF1">
    <property type="entry name" value="ISOPENTENYL PHOSPHATE KINASE"/>
    <property type="match status" value="1"/>
</dbReference>
<evidence type="ECO:0000256" key="2">
    <source>
        <dbReference type="ARBA" id="ARBA00022605"/>
    </source>
</evidence>
<dbReference type="PRINTS" id="PR00474">
    <property type="entry name" value="GLU5KINASE"/>
</dbReference>
<dbReference type="PIRSF" id="PIRSF000729">
    <property type="entry name" value="GK"/>
    <property type="match status" value="1"/>
</dbReference>
<keyword evidence="7 8" id="KW-0067">ATP-binding</keyword>